<proteinExistence type="predicted"/>
<dbReference type="AlphaFoldDB" id="A0A812W609"/>
<sequence length="283" mass="31277">MFAQLFALVEDPELLLKLKGLMKAALARSNDLLVNDALRLLSRLMRKRGLIMEPKAFKRISLEMLQSALLMQCPDLDQLEAEAVSAGAFWAHSLSNERQKHELFQRNEQLMAQLVNHDLPLWLGCPWARDADAFRLRVALDCWDRSGSREDAEGTGLYGAICIELGEPERARSYFEQLEARGIDLRLAYQPAFLEELAAVNLWSGSMQPAGSAGDCPDLAGLVQKAAKLACMGVSTGISRRLHGAVLFSGCRDGYEVLAEGFNHLAEPLQARILSTKPSCCGF</sequence>
<organism evidence="1 2">
    <name type="scientific">Symbiodinium necroappetens</name>
    <dbReference type="NCBI Taxonomy" id="1628268"/>
    <lineage>
        <taxon>Eukaryota</taxon>
        <taxon>Sar</taxon>
        <taxon>Alveolata</taxon>
        <taxon>Dinophyceae</taxon>
        <taxon>Suessiales</taxon>
        <taxon>Symbiodiniaceae</taxon>
        <taxon>Symbiodinium</taxon>
    </lineage>
</organism>
<evidence type="ECO:0000313" key="2">
    <source>
        <dbReference type="Proteomes" id="UP000601435"/>
    </source>
</evidence>
<dbReference type="OrthoDB" id="437464at2759"/>
<dbReference type="EMBL" id="CAJNJA010032899">
    <property type="protein sequence ID" value="CAE7672330.1"/>
    <property type="molecule type" value="Genomic_DNA"/>
</dbReference>
<keyword evidence="2" id="KW-1185">Reference proteome</keyword>
<gene>
    <name evidence="1" type="ORF">SNEC2469_LOCUS19256</name>
</gene>
<dbReference type="Proteomes" id="UP000601435">
    <property type="component" value="Unassembled WGS sequence"/>
</dbReference>
<accession>A0A812W609</accession>
<comment type="caution">
    <text evidence="1">The sequence shown here is derived from an EMBL/GenBank/DDBJ whole genome shotgun (WGS) entry which is preliminary data.</text>
</comment>
<evidence type="ECO:0000313" key="1">
    <source>
        <dbReference type="EMBL" id="CAE7672330.1"/>
    </source>
</evidence>
<name>A0A812W609_9DINO</name>
<protein>
    <submittedName>
        <fullName evidence="1">Uncharacterized protein</fullName>
    </submittedName>
</protein>
<reference evidence="1" key="1">
    <citation type="submission" date="2021-02" db="EMBL/GenBank/DDBJ databases">
        <authorList>
            <person name="Dougan E. K."/>
            <person name="Rhodes N."/>
            <person name="Thang M."/>
            <person name="Chan C."/>
        </authorList>
    </citation>
    <scope>NUCLEOTIDE SEQUENCE</scope>
</reference>